<name>A0A1G5E9C2_9HYPH</name>
<gene>
    <name evidence="1" type="ORF">SAMN02927923_00913</name>
</gene>
<evidence type="ECO:0000313" key="2">
    <source>
        <dbReference type="Proteomes" id="UP000199569"/>
    </source>
</evidence>
<reference evidence="1 2" key="1">
    <citation type="submission" date="2016-10" db="EMBL/GenBank/DDBJ databases">
        <authorList>
            <person name="de Groot N.N."/>
        </authorList>
    </citation>
    <scope>NUCLEOTIDE SEQUENCE [LARGE SCALE GENOMIC DNA]</scope>
    <source>
        <strain evidence="1 2">CGMCC 1.7666</strain>
    </source>
</reference>
<accession>A0A1G5E9C2</accession>
<dbReference type="Proteomes" id="UP000199569">
    <property type="component" value="Unassembled WGS sequence"/>
</dbReference>
<organism evidence="1 2">
    <name type="scientific">Microvirga guangxiensis</name>
    <dbReference type="NCBI Taxonomy" id="549386"/>
    <lineage>
        <taxon>Bacteria</taxon>
        <taxon>Pseudomonadati</taxon>
        <taxon>Pseudomonadota</taxon>
        <taxon>Alphaproteobacteria</taxon>
        <taxon>Hyphomicrobiales</taxon>
        <taxon>Methylobacteriaceae</taxon>
        <taxon>Microvirga</taxon>
    </lineage>
</organism>
<dbReference type="OrthoDB" id="8020189at2"/>
<dbReference type="RefSeq" id="WP_091130789.1">
    <property type="nucleotide sequence ID" value="NZ_FMVJ01000003.1"/>
</dbReference>
<proteinExistence type="predicted"/>
<evidence type="ECO:0000313" key="1">
    <source>
        <dbReference type="EMBL" id="SCY23108.1"/>
    </source>
</evidence>
<dbReference type="AlphaFoldDB" id="A0A1G5E9C2"/>
<keyword evidence="2" id="KW-1185">Reference proteome</keyword>
<sequence>MRLFATFTLLALGLFWSYPFLAPKLEKVARSQIAPVQRGAEPVLVLAPREIRVAPVETTASIDLTENSEDPRR</sequence>
<dbReference type="EMBL" id="FMVJ01000003">
    <property type="protein sequence ID" value="SCY23108.1"/>
    <property type="molecule type" value="Genomic_DNA"/>
</dbReference>
<protein>
    <submittedName>
        <fullName evidence="1">Uncharacterized protein</fullName>
    </submittedName>
</protein>